<dbReference type="EMBL" id="GBXM01020256">
    <property type="protein sequence ID" value="JAH88321.1"/>
    <property type="molecule type" value="Transcribed_RNA"/>
</dbReference>
<name>A0A0E9WDF1_ANGAN</name>
<feature type="transmembrane region" description="Helical" evidence="1">
    <location>
        <begin position="12"/>
        <end position="32"/>
    </location>
</feature>
<organism evidence="2">
    <name type="scientific">Anguilla anguilla</name>
    <name type="common">European freshwater eel</name>
    <name type="synonym">Muraena anguilla</name>
    <dbReference type="NCBI Taxonomy" id="7936"/>
    <lineage>
        <taxon>Eukaryota</taxon>
        <taxon>Metazoa</taxon>
        <taxon>Chordata</taxon>
        <taxon>Craniata</taxon>
        <taxon>Vertebrata</taxon>
        <taxon>Euteleostomi</taxon>
        <taxon>Actinopterygii</taxon>
        <taxon>Neopterygii</taxon>
        <taxon>Teleostei</taxon>
        <taxon>Anguilliformes</taxon>
        <taxon>Anguillidae</taxon>
        <taxon>Anguilla</taxon>
    </lineage>
</organism>
<reference evidence="2" key="1">
    <citation type="submission" date="2014-11" db="EMBL/GenBank/DDBJ databases">
        <authorList>
            <person name="Amaro Gonzalez C."/>
        </authorList>
    </citation>
    <scope>NUCLEOTIDE SEQUENCE</scope>
</reference>
<accession>A0A0E9WDF1</accession>
<evidence type="ECO:0000313" key="2">
    <source>
        <dbReference type="EMBL" id="JAH88321.1"/>
    </source>
</evidence>
<keyword evidence="1" id="KW-0812">Transmembrane</keyword>
<keyword evidence="1" id="KW-1133">Transmembrane helix</keyword>
<sequence>MSFFSVAVKILYKNRTVFFFLLYFIFFLVFFFTNKMYRPVAFCTANFYLSRNIKYFQLHPITL</sequence>
<protein>
    <submittedName>
        <fullName evidence="2">Uncharacterized protein</fullName>
    </submittedName>
</protein>
<proteinExistence type="predicted"/>
<reference evidence="2" key="2">
    <citation type="journal article" date="2015" name="Fish Shellfish Immunol.">
        <title>Early steps in the European eel (Anguilla anguilla)-Vibrio vulnificus interaction in the gills: Role of the RtxA13 toxin.</title>
        <authorList>
            <person name="Callol A."/>
            <person name="Pajuelo D."/>
            <person name="Ebbesson L."/>
            <person name="Teles M."/>
            <person name="MacKenzie S."/>
            <person name="Amaro C."/>
        </authorList>
    </citation>
    <scope>NUCLEOTIDE SEQUENCE</scope>
</reference>
<dbReference type="AlphaFoldDB" id="A0A0E9WDF1"/>
<keyword evidence="1" id="KW-0472">Membrane</keyword>
<evidence type="ECO:0000256" key="1">
    <source>
        <dbReference type="SAM" id="Phobius"/>
    </source>
</evidence>